<accession>A0A1T2L8T7</accession>
<keyword evidence="6" id="KW-0808">Transferase</keyword>
<dbReference type="AlphaFoldDB" id="A0A1T2L8T7"/>
<keyword evidence="10" id="KW-0902">Two-component regulatory system</keyword>
<evidence type="ECO:0000256" key="8">
    <source>
        <dbReference type="ARBA" id="ARBA00022777"/>
    </source>
</evidence>
<evidence type="ECO:0000256" key="9">
    <source>
        <dbReference type="ARBA" id="ARBA00022840"/>
    </source>
</evidence>
<name>A0A1T2L8T7_9GAMM</name>
<dbReference type="Gene3D" id="6.10.340.10">
    <property type="match status" value="1"/>
</dbReference>
<comment type="caution">
    <text evidence="14">The sequence shown here is derived from an EMBL/GenBank/DDBJ whole genome shotgun (WGS) entry which is preliminary data.</text>
</comment>
<evidence type="ECO:0000256" key="1">
    <source>
        <dbReference type="ARBA" id="ARBA00000085"/>
    </source>
</evidence>
<sequence>MVGEMGRIGSNRFIHDERLLALQVQADRDGTVARLDQLRQEISADVVIWLDHKGRVRHHSADPERQGLSLMSWRLVRRAVFDHKRDTSVVQDLNNLIIYSSGFPDGHAARAFDGIVLVGYVINDQLISNISRDTDVDITLVRRRAVMASTLNRGDNRLRSIPLSYLEYQLLLNDRDKVSEIRFSDTHYFVEARALDSIDPSMEGSIMLTYPQAPFRTIEQNLVNQFFLFSFMGFLLVAFIGSGLSRRVLAPIVRLTERTDQIAAGGDNTHIEIDSRDEVGLLAQRFNNMVDAIEQKNSELRNYSETLEQQVAERTEDLSRANSVLKYKERSLANAQRIARLGSWEWDLVNDRFSGSDELYRIFGITGLPGGRDCLLERLHPDDRPI</sequence>
<dbReference type="PANTHER" id="PTHR45528:SF1">
    <property type="entry name" value="SENSOR HISTIDINE KINASE CPXA"/>
    <property type="match status" value="1"/>
</dbReference>
<dbReference type="InterPro" id="IPR050398">
    <property type="entry name" value="HssS/ArlS-like"/>
</dbReference>
<keyword evidence="15" id="KW-1185">Reference proteome</keyword>
<evidence type="ECO:0000256" key="3">
    <source>
        <dbReference type="ARBA" id="ARBA00012438"/>
    </source>
</evidence>
<comment type="catalytic activity">
    <reaction evidence="1">
        <text>ATP + protein L-histidine = ADP + protein N-phospho-L-histidine.</text>
        <dbReference type="EC" id="2.7.13.3"/>
    </reaction>
</comment>
<evidence type="ECO:0000313" key="15">
    <source>
        <dbReference type="Proteomes" id="UP000191110"/>
    </source>
</evidence>
<evidence type="ECO:0000256" key="4">
    <source>
        <dbReference type="ARBA" id="ARBA00022475"/>
    </source>
</evidence>
<dbReference type="InterPro" id="IPR003660">
    <property type="entry name" value="HAMP_dom"/>
</dbReference>
<dbReference type="Pfam" id="PF00672">
    <property type="entry name" value="HAMP"/>
    <property type="match status" value="1"/>
</dbReference>
<gene>
    <name evidence="14" type="ORF">BOW53_03185</name>
</gene>
<evidence type="ECO:0000256" key="6">
    <source>
        <dbReference type="ARBA" id="ARBA00022679"/>
    </source>
</evidence>
<evidence type="ECO:0000256" key="11">
    <source>
        <dbReference type="ARBA" id="ARBA00023136"/>
    </source>
</evidence>
<dbReference type="RefSeq" id="WP_078482641.1">
    <property type="nucleotide sequence ID" value="NZ_MPRL01000008.1"/>
</dbReference>
<keyword evidence="5" id="KW-0597">Phosphoprotein</keyword>
<evidence type="ECO:0000256" key="2">
    <source>
        <dbReference type="ARBA" id="ARBA00004651"/>
    </source>
</evidence>
<dbReference type="CDD" id="cd06225">
    <property type="entry name" value="HAMP"/>
    <property type="match status" value="1"/>
</dbReference>
<keyword evidence="9" id="KW-0067">ATP-binding</keyword>
<feature type="transmembrane region" description="Helical" evidence="12">
    <location>
        <begin position="226"/>
        <end position="244"/>
    </location>
</feature>
<dbReference type="PROSITE" id="PS50885">
    <property type="entry name" value="HAMP"/>
    <property type="match status" value="1"/>
</dbReference>
<organism evidence="14 15">
    <name type="scientific">Solemya pervernicosa gill symbiont</name>
    <dbReference type="NCBI Taxonomy" id="642797"/>
    <lineage>
        <taxon>Bacteria</taxon>
        <taxon>Pseudomonadati</taxon>
        <taxon>Pseudomonadota</taxon>
        <taxon>Gammaproteobacteria</taxon>
        <taxon>sulfur-oxidizing symbionts</taxon>
    </lineage>
</organism>
<evidence type="ECO:0000256" key="10">
    <source>
        <dbReference type="ARBA" id="ARBA00023012"/>
    </source>
</evidence>
<keyword evidence="12" id="KW-0812">Transmembrane</keyword>
<keyword evidence="4" id="KW-1003">Cell membrane</keyword>
<dbReference type="GO" id="GO:0000160">
    <property type="term" value="P:phosphorelay signal transduction system"/>
    <property type="evidence" value="ECO:0007669"/>
    <property type="project" value="UniProtKB-KW"/>
</dbReference>
<dbReference type="EC" id="2.7.13.3" evidence="3"/>
<feature type="domain" description="HAMP" evidence="13">
    <location>
        <begin position="246"/>
        <end position="298"/>
    </location>
</feature>
<dbReference type="GO" id="GO:0005886">
    <property type="term" value="C:plasma membrane"/>
    <property type="evidence" value="ECO:0007669"/>
    <property type="project" value="UniProtKB-SubCell"/>
</dbReference>
<dbReference type="Proteomes" id="UP000191110">
    <property type="component" value="Unassembled WGS sequence"/>
</dbReference>
<keyword evidence="12" id="KW-1133">Transmembrane helix</keyword>
<evidence type="ECO:0000256" key="12">
    <source>
        <dbReference type="SAM" id="Phobius"/>
    </source>
</evidence>
<dbReference type="SMART" id="SM00304">
    <property type="entry name" value="HAMP"/>
    <property type="match status" value="1"/>
</dbReference>
<proteinExistence type="predicted"/>
<dbReference type="EMBL" id="MPRL01000008">
    <property type="protein sequence ID" value="OOZ41528.1"/>
    <property type="molecule type" value="Genomic_DNA"/>
</dbReference>
<protein>
    <recommendedName>
        <fullName evidence="3">histidine kinase</fullName>
        <ecNumber evidence="3">2.7.13.3</ecNumber>
    </recommendedName>
</protein>
<keyword evidence="8" id="KW-0418">Kinase</keyword>
<evidence type="ECO:0000256" key="5">
    <source>
        <dbReference type="ARBA" id="ARBA00022553"/>
    </source>
</evidence>
<reference evidence="14 15" key="1">
    <citation type="submission" date="2016-11" db="EMBL/GenBank/DDBJ databases">
        <title>Mixed transmission modes and dynamic genome evolution in an obligate animal-bacterial symbiosis.</title>
        <authorList>
            <person name="Russell S.L."/>
            <person name="Corbett-Detig R.B."/>
            <person name="Cavanaugh C.M."/>
        </authorList>
    </citation>
    <scope>NUCLEOTIDE SEQUENCE [LARGE SCALE GENOMIC DNA]</scope>
    <source>
        <strain evidence="14">Sveles-Q1</strain>
    </source>
</reference>
<keyword evidence="7" id="KW-0547">Nucleotide-binding</keyword>
<evidence type="ECO:0000256" key="7">
    <source>
        <dbReference type="ARBA" id="ARBA00022741"/>
    </source>
</evidence>
<dbReference type="SUPFAM" id="SSF158472">
    <property type="entry name" value="HAMP domain-like"/>
    <property type="match status" value="1"/>
</dbReference>
<dbReference type="GO" id="GO:0004673">
    <property type="term" value="F:protein histidine kinase activity"/>
    <property type="evidence" value="ECO:0007669"/>
    <property type="project" value="UniProtKB-EC"/>
</dbReference>
<evidence type="ECO:0000259" key="13">
    <source>
        <dbReference type="PROSITE" id="PS50885"/>
    </source>
</evidence>
<dbReference type="Gene3D" id="3.30.450.20">
    <property type="entry name" value="PAS domain"/>
    <property type="match status" value="1"/>
</dbReference>
<dbReference type="GO" id="GO:0005524">
    <property type="term" value="F:ATP binding"/>
    <property type="evidence" value="ECO:0007669"/>
    <property type="project" value="UniProtKB-KW"/>
</dbReference>
<evidence type="ECO:0000313" key="14">
    <source>
        <dbReference type="EMBL" id="OOZ41528.1"/>
    </source>
</evidence>
<comment type="subcellular location">
    <subcellularLocation>
        <location evidence="2">Cell membrane</location>
        <topology evidence="2">Multi-pass membrane protein</topology>
    </subcellularLocation>
</comment>
<keyword evidence="11 12" id="KW-0472">Membrane</keyword>
<dbReference type="OrthoDB" id="2489132at2"/>
<dbReference type="PANTHER" id="PTHR45528">
    <property type="entry name" value="SENSOR HISTIDINE KINASE CPXA"/>
    <property type="match status" value="1"/>
</dbReference>